<dbReference type="InterPro" id="IPR001547">
    <property type="entry name" value="Glyco_hydro_5"/>
</dbReference>
<dbReference type="InterPro" id="IPR050386">
    <property type="entry name" value="Glycosyl_hydrolase_5"/>
</dbReference>
<evidence type="ECO:0000256" key="7">
    <source>
        <dbReference type="RuleBase" id="RU361153"/>
    </source>
</evidence>
<organism evidence="11 12">
    <name type="scientific">Zobellia uliginosa</name>
    <dbReference type="NCBI Taxonomy" id="143224"/>
    <lineage>
        <taxon>Bacteria</taxon>
        <taxon>Pseudomonadati</taxon>
        <taxon>Bacteroidota</taxon>
        <taxon>Flavobacteriia</taxon>
        <taxon>Flavobacteriales</taxon>
        <taxon>Flavobacteriaceae</taxon>
        <taxon>Zobellia</taxon>
    </lineage>
</organism>
<keyword evidence="6" id="KW-0624">Polysaccharide degradation</keyword>
<dbReference type="SUPFAM" id="SSF51445">
    <property type="entry name" value="(Trans)glycosidases"/>
    <property type="match status" value="1"/>
</dbReference>
<keyword evidence="9" id="KW-0732">Signal</keyword>
<evidence type="ECO:0000259" key="10">
    <source>
        <dbReference type="Pfam" id="PF00150"/>
    </source>
</evidence>
<proteinExistence type="inferred from homology"/>
<comment type="similarity">
    <text evidence="1 7">Belongs to the glycosyl hydrolase 5 (cellulase A) family.</text>
</comment>
<sequence>MRKTVLIFMVLSVNFSLFMSCGQKGHSDMANVSGDLDVGEMPKEEGKGEDGEDDGNMGEIAPEEFVLDMGAGWNLGNAMDTYDSDETAWGNPLTTKPMIDEIAKMGFKTLRLPVTWKFHIGDGPDYLIEANWLDKVEAIANFALENEMYVIINIHHDETWILPTYEKADEVKDELSKVWTQIANRFKPYGDNLIFETLNEPRHKGTPEEWKGGTQEGRDAVNQYHQVSVDAIRATGGNNAKRKIMVSTYAASTNSNALNDYLVPNGDKNVIVSVHSYFPYQFCLDGTDPTWGTEADKTALLAELDKIRDKFIVKDNRAVVMGEWGSTFSDNPEDRLAHAQFYAKACAERGICPIWWDNGNVDEFGIFNRNTLEWNYPEIAEAIVKETAEARSKTKTE</sequence>
<dbReference type="InterPro" id="IPR018087">
    <property type="entry name" value="Glyco_hydro_5_CS"/>
</dbReference>
<dbReference type="PROSITE" id="PS00659">
    <property type="entry name" value="GLYCOSYL_HYDROL_F5"/>
    <property type="match status" value="1"/>
</dbReference>
<feature type="signal peptide" evidence="9">
    <location>
        <begin position="1"/>
        <end position="19"/>
    </location>
</feature>
<feature type="compositionally biased region" description="Basic and acidic residues" evidence="8">
    <location>
        <begin position="40"/>
        <end position="49"/>
    </location>
</feature>
<dbReference type="PANTHER" id="PTHR31297">
    <property type="entry name" value="GLUCAN ENDO-1,6-BETA-GLUCOSIDASE B"/>
    <property type="match status" value="1"/>
</dbReference>
<keyword evidence="3" id="KW-0136">Cellulose degradation</keyword>
<accession>A0ABY1L171</accession>
<evidence type="ECO:0000256" key="1">
    <source>
        <dbReference type="ARBA" id="ARBA00005641"/>
    </source>
</evidence>
<keyword evidence="12" id="KW-1185">Reference proteome</keyword>
<keyword evidence="2 7" id="KW-0378">Hydrolase</keyword>
<protein>
    <submittedName>
        <fullName evidence="11">Endoglucanase</fullName>
    </submittedName>
</protein>
<evidence type="ECO:0000256" key="5">
    <source>
        <dbReference type="ARBA" id="ARBA00023295"/>
    </source>
</evidence>
<gene>
    <name evidence="11" type="ORF">SAMN05421766_1099</name>
</gene>
<dbReference type="Gene3D" id="3.20.20.80">
    <property type="entry name" value="Glycosidases"/>
    <property type="match status" value="1"/>
</dbReference>
<comment type="caution">
    <text evidence="11">The sequence shown here is derived from an EMBL/GenBank/DDBJ whole genome shotgun (WGS) entry which is preliminary data.</text>
</comment>
<reference evidence="11 12" key="1">
    <citation type="submission" date="2017-01" db="EMBL/GenBank/DDBJ databases">
        <authorList>
            <person name="Varghese N."/>
            <person name="Submissions S."/>
        </authorList>
    </citation>
    <scope>NUCLEOTIDE SEQUENCE [LARGE SCALE GENOMIC DNA]</scope>
    <source>
        <strain evidence="11 12">DSM 2061</strain>
    </source>
</reference>
<evidence type="ECO:0000256" key="6">
    <source>
        <dbReference type="ARBA" id="ARBA00023326"/>
    </source>
</evidence>
<name>A0ABY1L171_9FLAO</name>
<feature type="domain" description="Glycoside hydrolase family 5" evidence="10">
    <location>
        <begin position="86"/>
        <end position="360"/>
    </location>
</feature>
<dbReference type="EMBL" id="FTOB01000009">
    <property type="protein sequence ID" value="SIT07898.1"/>
    <property type="molecule type" value="Genomic_DNA"/>
</dbReference>
<evidence type="ECO:0000313" key="12">
    <source>
        <dbReference type="Proteomes" id="UP000185728"/>
    </source>
</evidence>
<dbReference type="InterPro" id="IPR017853">
    <property type="entry name" value="GH"/>
</dbReference>
<dbReference type="RefSeq" id="WP_083690556.1">
    <property type="nucleotide sequence ID" value="NZ_FTOB01000009.1"/>
</dbReference>
<dbReference type="Proteomes" id="UP000185728">
    <property type="component" value="Unassembled WGS sequence"/>
</dbReference>
<evidence type="ECO:0000256" key="2">
    <source>
        <dbReference type="ARBA" id="ARBA00022801"/>
    </source>
</evidence>
<dbReference type="Pfam" id="PF00150">
    <property type="entry name" value="Cellulase"/>
    <property type="match status" value="1"/>
</dbReference>
<feature type="region of interest" description="Disordered" evidence="8">
    <location>
        <begin position="31"/>
        <end position="58"/>
    </location>
</feature>
<evidence type="ECO:0000256" key="9">
    <source>
        <dbReference type="SAM" id="SignalP"/>
    </source>
</evidence>
<dbReference type="PANTHER" id="PTHR31297:SF41">
    <property type="entry name" value="ENDOGLUCANASE, PUTATIVE (AFU_ORTHOLOGUE AFUA_5G01830)-RELATED"/>
    <property type="match status" value="1"/>
</dbReference>
<keyword evidence="5 7" id="KW-0326">Glycosidase</keyword>
<feature type="chain" id="PRO_5047114224" evidence="9">
    <location>
        <begin position="20"/>
        <end position="397"/>
    </location>
</feature>
<evidence type="ECO:0000256" key="4">
    <source>
        <dbReference type="ARBA" id="ARBA00023277"/>
    </source>
</evidence>
<evidence type="ECO:0000313" key="11">
    <source>
        <dbReference type="EMBL" id="SIT07898.1"/>
    </source>
</evidence>
<keyword evidence="4" id="KW-0119">Carbohydrate metabolism</keyword>
<evidence type="ECO:0000256" key="8">
    <source>
        <dbReference type="SAM" id="MobiDB-lite"/>
    </source>
</evidence>
<evidence type="ECO:0000256" key="3">
    <source>
        <dbReference type="ARBA" id="ARBA00023001"/>
    </source>
</evidence>
<dbReference type="PROSITE" id="PS51257">
    <property type="entry name" value="PROKAR_LIPOPROTEIN"/>
    <property type="match status" value="1"/>
</dbReference>